<dbReference type="PANTHER" id="PTHR33991:SF1">
    <property type="entry name" value="DNA REPAIR PROTEIN RECO"/>
    <property type="match status" value="1"/>
</dbReference>
<keyword evidence="4 7" id="KW-0233">DNA recombination</keyword>
<organism evidence="10 11">
    <name type="scientific">Sutterella seckii</name>
    <dbReference type="NCBI Taxonomy" id="1944635"/>
    <lineage>
        <taxon>Bacteria</taxon>
        <taxon>Pseudomonadati</taxon>
        <taxon>Pseudomonadota</taxon>
        <taxon>Betaproteobacteria</taxon>
        <taxon>Burkholderiales</taxon>
        <taxon>Sutterellaceae</taxon>
        <taxon>Sutterella</taxon>
    </lineage>
</organism>
<dbReference type="NCBIfam" id="TIGR00613">
    <property type="entry name" value="reco"/>
    <property type="match status" value="1"/>
</dbReference>
<evidence type="ECO:0000256" key="2">
    <source>
        <dbReference type="ARBA" id="ARBA00021310"/>
    </source>
</evidence>
<evidence type="ECO:0000256" key="4">
    <source>
        <dbReference type="ARBA" id="ARBA00023172"/>
    </source>
</evidence>
<reference evidence="10 11" key="1">
    <citation type="submission" date="2019-10" db="EMBL/GenBank/DDBJ databases">
        <title>Genome diversity of Sutterella seckii.</title>
        <authorList>
            <person name="Chaplin A.V."/>
            <person name="Sokolova S.R."/>
            <person name="Mosin K.A."/>
            <person name="Ivanova E.L."/>
            <person name="Kochetkova T.O."/>
            <person name="Goltsov A.Y."/>
            <person name="Trofimov D.Y."/>
            <person name="Efimov B.A."/>
        </authorList>
    </citation>
    <scope>NUCLEOTIDE SEQUENCE [LARGE SCALE GENOMIC DNA]</scope>
    <source>
        <strain evidence="10 11">ASD393</strain>
    </source>
</reference>
<evidence type="ECO:0000256" key="6">
    <source>
        <dbReference type="ARBA" id="ARBA00033409"/>
    </source>
</evidence>
<dbReference type="SUPFAM" id="SSF50249">
    <property type="entry name" value="Nucleic acid-binding proteins"/>
    <property type="match status" value="1"/>
</dbReference>
<evidence type="ECO:0000256" key="1">
    <source>
        <dbReference type="ARBA" id="ARBA00007452"/>
    </source>
</evidence>
<sequence>MTSGSFVTERSGADNPTPEKKLPEEASSPAPALRAKRRDDEESIAHLIGNERAALEILSEIEAESDRPSGRKTGRPAGQPAFILHTYPWSESSLVLDAFTARFGRLLLIARGAKRPGSTLKGMLMPFVPLKLSWTGRKEAKILTRADWLGILPPLRGEALLSGFYVNELLMRLTEREDVHPGLFPAYVRVLEALTLPDPAAQQRGLRRFEAELLRICGWQVLISEGEDAPRFALRSTGDLAGVSGTIGNEIRTWERRDVLDVLAGRLERPEALRAAREIYREAIELRLDGRPLRTRRVLAELKRL</sequence>
<dbReference type="PANTHER" id="PTHR33991">
    <property type="entry name" value="DNA REPAIR PROTEIN RECO"/>
    <property type="match status" value="1"/>
</dbReference>
<feature type="domain" description="DNA replication/recombination mediator RecO N-terminal" evidence="9">
    <location>
        <begin position="79"/>
        <end position="149"/>
    </location>
</feature>
<gene>
    <name evidence="7 10" type="primary">recO</name>
    <name evidence="10" type="ORF">GBM95_02025</name>
</gene>
<dbReference type="GO" id="GO:0006302">
    <property type="term" value="P:double-strand break repair"/>
    <property type="evidence" value="ECO:0007669"/>
    <property type="project" value="TreeGrafter"/>
</dbReference>
<evidence type="ECO:0000313" key="10">
    <source>
        <dbReference type="EMBL" id="KAB7662682.1"/>
    </source>
</evidence>
<evidence type="ECO:0000259" key="9">
    <source>
        <dbReference type="Pfam" id="PF11967"/>
    </source>
</evidence>
<evidence type="ECO:0000256" key="7">
    <source>
        <dbReference type="HAMAP-Rule" id="MF_00201"/>
    </source>
</evidence>
<dbReference type="GO" id="GO:0006310">
    <property type="term" value="P:DNA recombination"/>
    <property type="evidence" value="ECO:0007669"/>
    <property type="project" value="UniProtKB-UniRule"/>
</dbReference>
<comment type="caution">
    <text evidence="10">The sequence shown here is derived from an EMBL/GenBank/DDBJ whole genome shotgun (WGS) entry which is preliminary data.</text>
</comment>
<evidence type="ECO:0000256" key="3">
    <source>
        <dbReference type="ARBA" id="ARBA00022763"/>
    </source>
</evidence>
<dbReference type="Pfam" id="PF11967">
    <property type="entry name" value="RecO_N"/>
    <property type="match status" value="1"/>
</dbReference>
<dbReference type="InterPro" id="IPR022572">
    <property type="entry name" value="DNA_rep/recomb_RecO_N"/>
</dbReference>
<dbReference type="InterPro" id="IPR042242">
    <property type="entry name" value="RecO_C"/>
</dbReference>
<dbReference type="Gene3D" id="2.40.50.140">
    <property type="entry name" value="Nucleic acid-binding proteins"/>
    <property type="match status" value="1"/>
</dbReference>
<evidence type="ECO:0000256" key="8">
    <source>
        <dbReference type="SAM" id="MobiDB-lite"/>
    </source>
</evidence>
<dbReference type="InterPro" id="IPR003717">
    <property type="entry name" value="RecO"/>
</dbReference>
<proteinExistence type="inferred from homology"/>
<dbReference type="EMBL" id="WEHX01000005">
    <property type="protein sequence ID" value="KAB7662682.1"/>
    <property type="molecule type" value="Genomic_DNA"/>
</dbReference>
<comment type="similarity">
    <text evidence="1 7">Belongs to the RecO family.</text>
</comment>
<dbReference type="InterPro" id="IPR012340">
    <property type="entry name" value="NA-bd_OB-fold"/>
</dbReference>
<dbReference type="Proteomes" id="UP000430564">
    <property type="component" value="Unassembled WGS sequence"/>
</dbReference>
<comment type="function">
    <text evidence="7">Involved in DNA repair and RecF pathway recombination.</text>
</comment>
<evidence type="ECO:0000256" key="5">
    <source>
        <dbReference type="ARBA" id="ARBA00023204"/>
    </source>
</evidence>
<accession>A0A6I1EPP3</accession>
<feature type="region of interest" description="Disordered" evidence="8">
    <location>
        <begin position="1"/>
        <end position="43"/>
    </location>
</feature>
<dbReference type="AlphaFoldDB" id="A0A6I1EPP3"/>
<keyword evidence="5 7" id="KW-0234">DNA repair</keyword>
<protein>
    <recommendedName>
        <fullName evidence="2 7">DNA repair protein RecO</fullName>
    </recommendedName>
    <alternativeName>
        <fullName evidence="6 7">Recombination protein O</fullName>
    </alternativeName>
</protein>
<dbReference type="Pfam" id="PF02565">
    <property type="entry name" value="RecO_C"/>
    <property type="match status" value="1"/>
</dbReference>
<dbReference type="GO" id="GO:0043590">
    <property type="term" value="C:bacterial nucleoid"/>
    <property type="evidence" value="ECO:0007669"/>
    <property type="project" value="TreeGrafter"/>
</dbReference>
<dbReference type="OrthoDB" id="9804792at2"/>
<evidence type="ECO:0000313" key="11">
    <source>
        <dbReference type="Proteomes" id="UP000430564"/>
    </source>
</evidence>
<dbReference type="HAMAP" id="MF_00201">
    <property type="entry name" value="RecO"/>
    <property type="match status" value="1"/>
</dbReference>
<name>A0A6I1EPP3_9BURK</name>
<dbReference type="Gene3D" id="1.20.1440.120">
    <property type="entry name" value="Recombination protein O, C-terminal domain"/>
    <property type="match status" value="1"/>
</dbReference>
<keyword evidence="3 7" id="KW-0227">DNA damage</keyword>